<gene>
    <name evidence="2" type="ORF">PECUL_23A007100</name>
</gene>
<comment type="caution">
    <text evidence="2">The sequence shown here is derived from an EMBL/GenBank/DDBJ whole genome shotgun (WGS) entry which is preliminary data.</text>
</comment>
<evidence type="ECO:0000256" key="1">
    <source>
        <dbReference type="SAM" id="MobiDB-lite"/>
    </source>
</evidence>
<reference evidence="2" key="1">
    <citation type="submission" date="2022-03" db="EMBL/GenBank/DDBJ databases">
        <authorList>
            <person name="Alioto T."/>
            <person name="Alioto T."/>
            <person name="Gomez Garrido J."/>
        </authorList>
    </citation>
    <scope>NUCLEOTIDE SEQUENCE</scope>
</reference>
<dbReference type="Proteomes" id="UP001295444">
    <property type="component" value="Unassembled WGS sequence"/>
</dbReference>
<feature type="compositionally biased region" description="Basic and acidic residues" evidence="1">
    <location>
        <begin position="40"/>
        <end position="50"/>
    </location>
</feature>
<organism evidence="2 3">
    <name type="scientific">Pelobates cultripes</name>
    <name type="common">Western spadefoot toad</name>
    <dbReference type="NCBI Taxonomy" id="61616"/>
    <lineage>
        <taxon>Eukaryota</taxon>
        <taxon>Metazoa</taxon>
        <taxon>Chordata</taxon>
        <taxon>Craniata</taxon>
        <taxon>Vertebrata</taxon>
        <taxon>Euteleostomi</taxon>
        <taxon>Amphibia</taxon>
        <taxon>Batrachia</taxon>
        <taxon>Anura</taxon>
        <taxon>Pelobatoidea</taxon>
        <taxon>Pelobatidae</taxon>
        <taxon>Pelobates</taxon>
    </lineage>
</organism>
<dbReference type="EMBL" id="CAKOES020000156">
    <property type="protein sequence ID" value="CAH2330002.1"/>
    <property type="molecule type" value="Genomic_DNA"/>
</dbReference>
<proteinExistence type="predicted"/>
<evidence type="ECO:0000313" key="3">
    <source>
        <dbReference type="Proteomes" id="UP001295444"/>
    </source>
</evidence>
<feature type="non-terminal residue" evidence="2">
    <location>
        <position position="1"/>
    </location>
</feature>
<name>A0AAD1WZZ7_PELCU</name>
<sequence length="72" mass="8457">PQMSVRHQILNAEMYRPIHKMRMRKDAQASTGQRHQPCAPERHSAHARQVTDVRMRTMQTYDLPDQEQSATD</sequence>
<accession>A0AAD1WZZ7</accession>
<feature type="region of interest" description="Disordered" evidence="1">
    <location>
        <begin position="23"/>
        <end position="50"/>
    </location>
</feature>
<evidence type="ECO:0000313" key="2">
    <source>
        <dbReference type="EMBL" id="CAH2330002.1"/>
    </source>
</evidence>
<protein>
    <submittedName>
        <fullName evidence="2">Uncharacterized protein</fullName>
    </submittedName>
</protein>
<keyword evidence="3" id="KW-1185">Reference proteome</keyword>
<dbReference type="AlphaFoldDB" id="A0AAD1WZZ7"/>